<feature type="region of interest" description="Disordered" evidence="1">
    <location>
        <begin position="92"/>
        <end position="118"/>
    </location>
</feature>
<evidence type="ECO:0000313" key="2">
    <source>
        <dbReference type="EMBL" id="KAE9532425.1"/>
    </source>
</evidence>
<accession>A0A6G0THK7</accession>
<comment type="caution">
    <text evidence="2">The sequence shown here is derived from an EMBL/GenBank/DDBJ whole genome shotgun (WGS) entry which is preliminary data.</text>
</comment>
<dbReference type="AlphaFoldDB" id="A0A6G0THK7"/>
<proteinExistence type="predicted"/>
<protein>
    <submittedName>
        <fullName evidence="2">Uncharacterized protein</fullName>
    </submittedName>
</protein>
<organism evidence="2 3">
    <name type="scientific">Aphis glycines</name>
    <name type="common">Soybean aphid</name>
    <dbReference type="NCBI Taxonomy" id="307491"/>
    <lineage>
        <taxon>Eukaryota</taxon>
        <taxon>Metazoa</taxon>
        <taxon>Ecdysozoa</taxon>
        <taxon>Arthropoda</taxon>
        <taxon>Hexapoda</taxon>
        <taxon>Insecta</taxon>
        <taxon>Pterygota</taxon>
        <taxon>Neoptera</taxon>
        <taxon>Paraneoptera</taxon>
        <taxon>Hemiptera</taxon>
        <taxon>Sternorrhyncha</taxon>
        <taxon>Aphidomorpha</taxon>
        <taxon>Aphidoidea</taxon>
        <taxon>Aphididae</taxon>
        <taxon>Aphidini</taxon>
        <taxon>Aphis</taxon>
        <taxon>Aphis</taxon>
    </lineage>
</organism>
<name>A0A6G0THK7_APHGL</name>
<dbReference type="EMBL" id="VYZN01000039">
    <property type="protein sequence ID" value="KAE9532425.1"/>
    <property type="molecule type" value="Genomic_DNA"/>
</dbReference>
<keyword evidence="3" id="KW-1185">Reference proteome</keyword>
<reference evidence="2 3" key="1">
    <citation type="submission" date="2019-08" db="EMBL/GenBank/DDBJ databases">
        <title>The genome of the soybean aphid Biotype 1, its phylome, world population structure and adaptation to the North American continent.</title>
        <authorList>
            <person name="Giordano R."/>
            <person name="Donthu R.K."/>
            <person name="Hernandez A.G."/>
            <person name="Wright C.L."/>
            <person name="Zimin A.V."/>
        </authorList>
    </citation>
    <scope>NUCLEOTIDE SEQUENCE [LARGE SCALE GENOMIC DNA]</scope>
    <source>
        <tissue evidence="2">Whole aphids</tissue>
    </source>
</reference>
<dbReference type="Proteomes" id="UP000475862">
    <property type="component" value="Unassembled WGS sequence"/>
</dbReference>
<evidence type="ECO:0000256" key="1">
    <source>
        <dbReference type="SAM" id="MobiDB-lite"/>
    </source>
</evidence>
<sequence length="226" mass="25110">MAMPTVDIGKMTTSGIENWRIILKSDCFVTYAIGTYAGHVADVAEQRVEHHHPAAGQRRGHRFDEAHHLHGELAEPVNAGQEAHDADHFAGQWHQHARHALPEPVAPGPDEYGQGARHGALDDQLPQEHVGHQPLCGHLVAVQRRADVRLGFDQKCGARVVVQPKVDRARLLQAQVLRGQQQERAGHDVTAHQRFHVDAAQRAFGLRPDGGVHIFARRRVAVERNF</sequence>
<gene>
    <name evidence="2" type="ORF">AGLY_010048</name>
</gene>
<evidence type="ECO:0000313" key="3">
    <source>
        <dbReference type="Proteomes" id="UP000475862"/>
    </source>
</evidence>